<dbReference type="GO" id="GO:0004400">
    <property type="term" value="F:histidinol-phosphate transaminase activity"/>
    <property type="evidence" value="ECO:0007669"/>
    <property type="project" value="UniProtKB-UniRule"/>
</dbReference>
<dbReference type="NCBIfam" id="TIGR01141">
    <property type="entry name" value="hisC"/>
    <property type="match status" value="1"/>
</dbReference>
<evidence type="ECO:0000313" key="12">
    <source>
        <dbReference type="EMBL" id="PEG34748.1"/>
    </source>
</evidence>
<dbReference type="InterPro" id="IPR004839">
    <property type="entry name" value="Aminotransferase_I/II_large"/>
</dbReference>
<dbReference type="UniPathway" id="UPA00031">
    <property type="reaction ID" value="UER00012"/>
</dbReference>
<evidence type="ECO:0000256" key="9">
    <source>
        <dbReference type="HAMAP-Rule" id="MF_01023"/>
    </source>
</evidence>
<dbReference type="EMBL" id="PDCP01000057">
    <property type="protein sequence ID" value="PEG34748.1"/>
    <property type="molecule type" value="Genomic_DNA"/>
</dbReference>
<evidence type="ECO:0000256" key="3">
    <source>
        <dbReference type="ARBA" id="ARBA00011738"/>
    </source>
</evidence>
<dbReference type="Gene3D" id="3.40.640.10">
    <property type="entry name" value="Type I PLP-dependent aspartate aminotransferase-like (Major domain)"/>
    <property type="match status" value="1"/>
</dbReference>
<gene>
    <name evidence="9 12" type="primary">hisC</name>
    <name evidence="12" type="ORF">CQY20_24355</name>
</gene>
<comment type="subunit">
    <text evidence="3 9">Homodimer.</text>
</comment>
<name>A0A2A7MUA1_MYCAG</name>
<evidence type="ECO:0000256" key="8">
    <source>
        <dbReference type="ARBA" id="ARBA00023102"/>
    </source>
</evidence>
<dbReference type="Proteomes" id="UP000220914">
    <property type="component" value="Unassembled WGS sequence"/>
</dbReference>
<dbReference type="PROSITE" id="PS00599">
    <property type="entry name" value="AA_TRANSFER_CLASS_2"/>
    <property type="match status" value="1"/>
</dbReference>
<proteinExistence type="inferred from homology"/>
<evidence type="ECO:0000256" key="10">
    <source>
        <dbReference type="SAM" id="MobiDB-lite"/>
    </source>
</evidence>
<dbReference type="PANTHER" id="PTHR42885:SF2">
    <property type="entry name" value="HISTIDINOL-PHOSPHATE AMINOTRANSFERASE"/>
    <property type="match status" value="1"/>
</dbReference>
<comment type="similarity">
    <text evidence="2 9">Belongs to the class-II pyridoxal-phosphate-dependent aminotransferase family. Histidinol-phosphate aminotransferase subfamily.</text>
</comment>
<dbReference type="InterPro" id="IPR001917">
    <property type="entry name" value="Aminotrans_II_pyridoxalP_BS"/>
</dbReference>
<sequence>MPDCACTEPSNGTDSRSVLRSGRHLVHDDPPKPNQSRTSGRTPGRRNPVSQTVDRFVKTTFRNAAPYNAEHHDFAWQHRQLARMMSNECPIPPSEGVRAAVREAFDVGHLYPYSGKDLVAALAEYNSVPPESIVLGNGSTEVLDVLVRLLVGPGDETIIATPTYAFFESQTRIYGGAPKAVPLTSSWDLDVEAMLSAITERTKAIFLCSPNNPTGKGWRRDQLVRLLDTGIPVVVDQAYLECGYAESFAPLVSCHPNLVIARTMSKGFGLAALRVGYLIGDPELIDIVQRVRIPFSISLMAIWGCLQALAEPEELRRRREFISSEADRLHAAMQQMEGVKSYPSDGNFVLADISASGRSVSDVVDALLAEDILIRAMGAHGLKGSHVRVTVGTTEQNDRFLKLFEELLLPPAMPRLSHRGEGRLT</sequence>
<feature type="domain" description="Aminotransferase class I/classII large" evidence="11">
    <location>
        <begin position="86"/>
        <end position="402"/>
    </location>
</feature>
<dbReference type="HAMAP" id="MF_01023">
    <property type="entry name" value="HisC_aminotrans_2"/>
    <property type="match status" value="1"/>
</dbReference>
<evidence type="ECO:0000256" key="2">
    <source>
        <dbReference type="ARBA" id="ARBA00007970"/>
    </source>
</evidence>
<keyword evidence="5 9" id="KW-0028">Amino-acid biosynthesis</keyword>
<feature type="region of interest" description="Disordered" evidence="10">
    <location>
        <begin position="1"/>
        <end position="50"/>
    </location>
</feature>
<evidence type="ECO:0000256" key="7">
    <source>
        <dbReference type="ARBA" id="ARBA00022898"/>
    </source>
</evidence>
<feature type="compositionally biased region" description="Polar residues" evidence="10">
    <location>
        <begin position="8"/>
        <end position="18"/>
    </location>
</feature>
<accession>A0A2A7MUA1</accession>
<comment type="cofactor">
    <cofactor evidence="1 9">
        <name>pyridoxal 5'-phosphate</name>
        <dbReference type="ChEBI" id="CHEBI:597326"/>
    </cofactor>
</comment>
<comment type="catalytic activity">
    <reaction evidence="9">
        <text>L-histidinol phosphate + 2-oxoglutarate = 3-(imidazol-4-yl)-2-oxopropyl phosphate + L-glutamate</text>
        <dbReference type="Rhea" id="RHEA:23744"/>
        <dbReference type="ChEBI" id="CHEBI:16810"/>
        <dbReference type="ChEBI" id="CHEBI:29985"/>
        <dbReference type="ChEBI" id="CHEBI:57766"/>
        <dbReference type="ChEBI" id="CHEBI:57980"/>
        <dbReference type="EC" id="2.6.1.9"/>
    </reaction>
</comment>
<dbReference type="SUPFAM" id="SSF53383">
    <property type="entry name" value="PLP-dependent transferases"/>
    <property type="match status" value="1"/>
</dbReference>
<keyword evidence="8 9" id="KW-0368">Histidine biosynthesis</keyword>
<keyword evidence="4 9" id="KW-0032">Aminotransferase</keyword>
<dbReference type="InterPro" id="IPR015421">
    <property type="entry name" value="PyrdxlP-dep_Trfase_major"/>
</dbReference>
<reference evidence="12 13" key="1">
    <citation type="submission" date="2017-10" db="EMBL/GenBank/DDBJ databases">
        <title>The new phylogeny of genus Mycobacterium.</title>
        <authorList>
            <person name="Tortoli E."/>
            <person name="Trovato A."/>
            <person name="Cirillo D.M."/>
        </authorList>
    </citation>
    <scope>NUCLEOTIDE SEQUENCE [LARGE SCALE GENOMIC DNA]</scope>
    <source>
        <strain evidence="12 13">CCUG37673</strain>
    </source>
</reference>
<evidence type="ECO:0000256" key="6">
    <source>
        <dbReference type="ARBA" id="ARBA00022679"/>
    </source>
</evidence>
<dbReference type="GO" id="GO:0000105">
    <property type="term" value="P:L-histidine biosynthetic process"/>
    <property type="evidence" value="ECO:0007669"/>
    <property type="project" value="UniProtKB-UniRule"/>
</dbReference>
<dbReference type="InterPro" id="IPR015422">
    <property type="entry name" value="PyrdxlP-dep_Trfase_small"/>
</dbReference>
<dbReference type="Pfam" id="PF00155">
    <property type="entry name" value="Aminotran_1_2"/>
    <property type="match status" value="1"/>
</dbReference>
<dbReference type="AlphaFoldDB" id="A0A2A7MUA1"/>
<evidence type="ECO:0000256" key="4">
    <source>
        <dbReference type="ARBA" id="ARBA00022576"/>
    </source>
</evidence>
<dbReference type="PANTHER" id="PTHR42885">
    <property type="entry name" value="HISTIDINOL-PHOSPHATE AMINOTRANSFERASE-RELATED"/>
    <property type="match status" value="1"/>
</dbReference>
<protein>
    <recommendedName>
        <fullName evidence="9">Histidinol-phosphate aminotransferase</fullName>
        <ecNumber evidence="9">2.6.1.9</ecNumber>
    </recommendedName>
    <alternativeName>
        <fullName evidence="9">Imidazole acetol-phosphate transaminase</fullName>
    </alternativeName>
</protein>
<dbReference type="OrthoDB" id="9809616at2"/>
<dbReference type="InterPro" id="IPR015424">
    <property type="entry name" value="PyrdxlP-dep_Trfase"/>
</dbReference>
<evidence type="ECO:0000259" key="11">
    <source>
        <dbReference type="Pfam" id="PF00155"/>
    </source>
</evidence>
<dbReference type="GO" id="GO:0030170">
    <property type="term" value="F:pyridoxal phosphate binding"/>
    <property type="evidence" value="ECO:0007669"/>
    <property type="project" value="InterPro"/>
</dbReference>
<keyword evidence="7 9" id="KW-0663">Pyridoxal phosphate</keyword>
<keyword evidence="13" id="KW-1185">Reference proteome</keyword>
<dbReference type="InterPro" id="IPR005861">
    <property type="entry name" value="HisP_aminotrans"/>
</dbReference>
<evidence type="ECO:0000313" key="13">
    <source>
        <dbReference type="Proteomes" id="UP000220914"/>
    </source>
</evidence>
<dbReference type="Gene3D" id="3.90.1150.10">
    <property type="entry name" value="Aspartate Aminotransferase, domain 1"/>
    <property type="match status" value="1"/>
</dbReference>
<dbReference type="EC" id="2.6.1.9" evidence="9"/>
<evidence type="ECO:0000256" key="1">
    <source>
        <dbReference type="ARBA" id="ARBA00001933"/>
    </source>
</evidence>
<keyword evidence="6 9" id="KW-0808">Transferase</keyword>
<dbReference type="CDD" id="cd00609">
    <property type="entry name" value="AAT_like"/>
    <property type="match status" value="1"/>
</dbReference>
<comment type="caution">
    <text evidence="12">The sequence shown here is derived from an EMBL/GenBank/DDBJ whole genome shotgun (WGS) entry which is preliminary data.</text>
</comment>
<comment type="pathway">
    <text evidence="9">Amino-acid biosynthesis; L-histidine biosynthesis; L-histidine from 5-phospho-alpha-D-ribose 1-diphosphate: step 7/9.</text>
</comment>
<evidence type="ECO:0000256" key="5">
    <source>
        <dbReference type="ARBA" id="ARBA00022605"/>
    </source>
</evidence>
<organism evidence="12 13">
    <name type="scientific">Mycolicibacterium agri</name>
    <name type="common">Mycobacterium agri</name>
    <dbReference type="NCBI Taxonomy" id="36811"/>
    <lineage>
        <taxon>Bacteria</taxon>
        <taxon>Bacillati</taxon>
        <taxon>Actinomycetota</taxon>
        <taxon>Actinomycetes</taxon>
        <taxon>Mycobacteriales</taxon>
        <taxon>Mycobacteriaceae</taxon>
        <taxon>Mycolicibacterium</taxon>
    </lineage>
</organism>
<feature type="modified residue" description="N6-(pyridoxal phosphate)lysine" evidence="9">
    <location>
        <position position="266"/>
    </location>
</feature>